<dbReference type="InterPro" id="IPR003251">
    <property type="entry name" value="Rr_diiron-bd_dom"/>
</dbReference>
<feature type="domain" description="Rubrerythrin diiron-binding" evidence="1">
    <location>
        <begin position="99"/>
        <end position="152"/>
    </location>
</feature>
<name>A0A1J5R7R1_9ZZZZ</name>
<dbReference type="SUPFAM" id="SSF47240">
    <property type="entry name" value="Ferritin-like"/>
    <property type="match status" value="1"/>
</dbReference>
<dbReference type="InterPro" id="IPR012347">
    <property type="entry name" value="Ferritin-like"/>
</dbReference>
<dbReference type="EMBL" id="MLJW01000389">
    <property type="protein sequence ID" value="OIQ88087.1"/>
    <property type="molecule type" value="Genomic_DNA"/>
</dbReference>
<reference evidence="2" key="1">
    <citation type="submission" date="2016-10" db="EMBL/GenBank/DDBJ databases">
        <title>Sequence of Gallionella enrichment culture.</title>
        <authorList>
            <person name="Poehlein A."/>
            <person name="Muehling M."/>
            <person name="Daniel R."/>
        </authorList>
    </citation>
    <scope>NUCLEOTIDE SEQUENCE</scope>
</reference>
<dbReference type="GO" id="GO:0046872">
    <property type="term" value="F:metal ion binding"/>
    <property type="evidence" value="ECO:0007669"/>
    <property type="project" value="InterPro"/>
</dbReference>
<sequence length="168" mass="19148">MTTDIALFLAHAVALEQEAADRYDELADAMETHNRPEICELFHKLAHFSRLHLAEVKGIAEGHDLPKLKPWEFQWEGGESPEAAPTELAHYMMTPYHCLHMALFNEKKGRDYYAQQAETGKTEEVRKLAALFAAEESEHVVMLEKWLSTVEPPSGDWDEDMDPPVITD</sequence>
<proteinExistence type="predicted"/>
<dbReference type="CDD" id="cd01045">
    <property type="entry name" value="Ferritin_like_AB"/>
    <property type="match status" value="1"/>
</dbReference>
<accession>A0A1J5R7R1</accession>
<evidence type="ECO:0000313" key="2">
    <source>
        <dbReference type="EMBL" id="OIQ88087.1"/>
    </source>
</evidence>
<organism evidence="2">
    <name type="scientific">mine drainage metagenome</name>
    <dbReference type="NCBI Taxonomy" id="410659"/>
    <lineage>
        <taxon>unclassified sequences</taxon>
        <taxon>metagenomes</taxon>
        <taxon>ecological metagenomes</taxon>
    </lineage>
</organism>
<dbReference type="InterPro" id="IPR009078">
    <property type="entry name" value="Ferritin-like_SF"/>
</dbReference>
<evidence type="ECO:0000259" key="1">
    <source>
        <dbReference type="Pfam" id="PF02915"/>
    </source>
</evidence>
<dbReference type="AlphaFoldDB" id="A0A1J5R7R1"/>
<dbReference type="GO" id="GO:0016491">
    <property type="term" value="F:oxidoreductase activity"/>
    <property type="evidence" value="ECO:0007669"/>
    <property type="project" value="InterPro"/>
</dbReference>
<dbReference type="Pfam" id="PF02915">
    <property type="entry name" value="Rubrerythrin"/>
    <property type="match status" value="1"/>
</dbReference>
<protein>
    <submittedName>
        <fullName evidence="2">Rubrerythrin</fullName>
    </submittedName>
</protein>
<comment type="caution">
    <text evidence="2">The sequence shown here is derived from an EMBL/GenBank/DDBJ whole genome shotgun (WGS) entry which is preliminary data.</text>
</comment>
<gene>
    <name evidence="2" type="ORF">GALL_300530</name>
</gene>
<dbReference type="Gene3D" id="1.20.1260.10">
    <property type="match status" value="1"/>
</dbReference>